<evidence type="ECO:0000256" key="5">
    <source>
        <dbReference type="ARBA" id="ARBA00023163"/>
    </source>
</evidence>
<evidence type="ECO:0000256" key="4">
    <source>
        <dbReference type="ARBA" id="ARBA00023125"/>
    </source>
</evidence>
<dbReference type="Gene3D" id="1.10.10.10">
    <property type="entry name" value="Winged helix-like DNA-binding domain superfamily/Winged helix DNA-binding domain"/>
    <property type="match status" value="1"/>
</dbReference>
<comment type="caution">
    <text evidence="8">The sequence shown here is derived from an EMBL/GenBank/DDBJ whole genome shotgun (WGS) entry which is preliminary data.</text>
</comment>
<dbReference type="CDD" id="cd06171">
    <property type="entry name" value="Sigma70_r4"/>
    <property type="match status" value="1"/>
</dbReference>
<keyword evidence="9" id="KW-1185">Reference proteome</keyword>
<evidence type="ECO:0000313" key="8">
    <source>
        <dbReference type="EMBL" id="PWR04033.1"/>
    </source>
</evidence>
<dbReference type="SUPFAM" id="SSF88946">
    <property type="entry name" value="Sigma2 domain of RNA polymerase sigma factors"/>
    <property type="match status" value="1"/>
</dbReference>
<evidence type="ECO:0000259" key="7">
    <source>
        <dbReference type="Pfam" id="PF08281"/>
    </source>
</evidence>
<keyword evidence="2" id="KW-0805">Transcription regulation</keyword>
<dbReference type="InterPro" id="IPR036388">
    <property type="entry name" value="WH-like_DNA-bd_sf"/>
</dbReference>
<dbReference type="SUPFAM" id="SSF88659">
    <property type="entry name" value="Sigma3 and sigma4 domains of RNA polymerase sigma factors"/>
    <property type="match status" value="1"/>
</dbReference>
<dbReference type="AlphaFoldDB" id="A0A2V2LRD0"/>
<evidence type="ECO:0000313" key="9">
    <source>
        <dbReference type="Proteomes" id="UP000245680"/>
    </source>
</evidence>
<name>A0A2V2LRD0_9RHOB</name>
<evidence type="ECO:0000259" key="6">
    <source>
        <dbReference type="Pfam" id="PF04542"/>
    </source>
</evidence>
<sequence>MALDADSPAGDADLLARYSAGDRAAALALTERLVPQALSVAQRLLGDRVEAEDVVQEAMLRLWTAAPGWRAGEARVSTWLYRVVVNLCTDRHRRKVPQPRDTLPDHPDGTPGQEARLQARARQAALQAALADLPDRQRQVVVLRDIEGLPNPDIAEIVGVSVQAVESLAARGRRGLKAALAGRRGELGFEDDG</sequence>
<keyword evidence="5" id="KW-0804">Transcription</keyword>
<dbReference type="Pfam" id="PF08281">
    <property type="entry name" value="Sigma70_r4_2"/>
    <property type="match status" value="1"/>
</dbReference>
<keyword evidence="3" id="KW-0731">Sigma factor</keyword>
<dbReference type="EMBL" id="QGKU01000012">
    <property type="protein sequence ID" value="PWR04033.1"/>
    <property type="molecule type" value="Genomic_DNA"/>
</dbReference>
<dbReference type="GO" id="GO:0003677">
    <property type="term" value="F:DNA binding"/>
    <property type="evidence" value="ECO:0007669"/>
    <property type="project" value="UniProtKB-KW"/>
</dbReference>
<dbReference type="Proteomes" id="UP000245680">
    <property type="component" value="Unassembled WGS sequence"/>
</dbReference>
<protein>
    <submittedName>
        <fullName evidence="8">RNA polymerase subunit sigma</fullName>
    </submittedName>
</protein>
<dbReference type="InterPro" id="IPR013325">
    <property type="entry name" value="RNA_pol_sigma_r2"/>
</dbReference>
<feature type="domain" description="RNA polymerase sigma factor 70 region 4 type 2" evidence="7">
    <location>
        <begin position="125"/>
        <end position="174"/>
    </location>
</feature>
<dbReference type="GO" id="GO:0006352">
    <property type="term" value="P:DNA-templated transcription initiation"/>
    <property type="evidence" value="ECO:0007669"/>
    <property type="project" value="InterPro"/>
</dbReference>
<comment type="similarity">
    <text evidence="1">Belongs to the sigma-70 factor family. ECF subfamily.</text>
</comment>
<dbReference type="Gene3D" id="1.10.1740.10">
    <property type="match status" value="1"/>
</dbReference>
<dbReference type="PANTHER" id="PTHR43133">
    <property type="entry name" value="RNA POLYMERASE ECF-TYPE SIGMA FACTO"/>
    <property type="match status" value="1"/>
</dbReference>
<keyword evidence="4" id="KW-0238">DNA-binding</keyword>
<dbReference type="Pfam" id="PF04542">
    <property type="entry name" value="Sigma70_r2"/>
    <property type="match status" value="1"/>
</dbReference>
<dbReference type="InterPro" id="IPR039425">
    <property type="entry name" value="RNA_pol_sigma-70-like"/>
</dbReference>
<organism evidence="8 9">
    <name type="scientific">Meridianimarinicoccus roseus</name>
    <dbReference type="NCBI Taxonomy" id="2072018"/>
    <lineage>
        <taxon>Bacteria</taxon>
        <taxon>Pseudomonadati</taxon>
        <taxon>Pseudomonadota</taxon>
        <taxon>Alphaproteobacteria</taxon>
        <taxon>Rhodobacterales</taxon>
        <taxon>Paracoccaceae</taxon>
        <taxon>Meridianimarinicoccus</taxon>
    </lineage>
</organism>
<dbReference type="InterPro" id="IPR013324">
    <property type="entry name" value="RNA_pol_sigma_r3/r4-like"/>
</dbReference>
<dbReference type="GO" id="GO:0016987">
    <property type="term" value="F:sigma factor activity"/>
    <property type="evidence" value="ECO:0007669"/>
    <property type="project" value="UniProtKB-KW"/>
</dbReference>
<dbReference type="NCBIfam" id="TIGR02937">
    <property type="entry name" value="sigma70-ECF"/>
    <property type="match status" value="1"/>
</dbReference>
<dbReference type="InterPro" id="IPR013249">
    <property type="entry name" value="RNA_pol_sigma70_r4_t2"/>
</dbReference>
<proteinExistence type="inferred from homology"/>
<dbReference type="OrthoDB" id="9780326at2"/>
<evidence type="ECO:0000256" key="2">
    <source>
        <dbReference type="ARBA" id="ARBA00023015"/>
    </source>
</evidence>
<dbReference type="RefSeq" id="WP_109810262.1">
    <property type="nucleotide sequence ID" value="NZ_QGKU01000012.1"/>
</dbReference>
<dbReference type="PANTHER" id="PTHR43133:SF8">
    <property type="entry name" value="RNA POLYMERASE SIGMA FACTOR HI_1459-RELATED"/>
    <property type="match status" value="1"/>
</dbReference>
<gene>
    <name evidence="8" type="ORF">DKT77_03015</name>
</gene>
<feature type="domain" description="RNA polymerase sigma-70 region 2" evidence="6">
    <location>
        <begin position="30"/>
        <end position="95"/>
    </location>
</feature>
<dbReference type="InterPro" id="IPR007627">
    <property type="entry name" value="RNA_pol_sigma70_r2"/>
</dbReference>
<dbReference type="InterPro" id="IPR014284">
    <property type="entry name" value="RNA_pol_sigma-70_dom"/>
</dbReference>
<evidence type="ECO:0000256" key="1">
    <source>
        <dbReference type="ARBA" id="ARBA00010641"/>
    </source>
</evidence>
<reference evidence="8 9" key="1">
    <citation type="submission" date="2018-05" db="EMBL/GenBank/DDBJ databases">
        <title>Rhodobacteraceae gen. nov., sp. nov. isolated from sea water.</title>
        <authorList>
            <person name="Ren Y."/>
        </authorList>
    </citation>
    <scope>NUCLEOTIDE SEQUENCE [LARGE SCALE GENOMIC DNA]</scope>
    <source>
        <strain evidence="8 9">TG-679</strain>
    </source>
</reference>
<evidence type="ECO:0000256" key="3">
    <source>
        <dbReference type="ARBA" id="ARBA00023082"/>
    </source>
</evidence>
<accession>A0A2V2LRD0</accession>